<keyword evidence="4" id="KW-0378">Hydrolase</keyword>
<evidence type="ECO:0000259" key="7">
    <source>
        <dbReference type="SMART" id="SM00642"/>
    </source>
</evidence>
<dbReference type="InterPro" id="IPR006047">
    <property type="entry name" value="GH13_cat_dom"/>
</dbReference>
<name>A0ABR3X6G7_9EURO</name>
<organism evidence="8 9">
    <name type="scientific">Paecilomyces lecythidis</name>
    <dbReference type="NCBI Taxonomy" id="3004212"/>
    <lineage>
        <taxon>Eukaryota</taxon>
        <taxon>Fungi</taxon>
        <taxon>Dikarya</taxon>
        <taxon>Ascomycota</taxon>
        <taxon>Pezizomycotina</taxon>
        <taxon>Eurotiomycetes</taxon>
        <taxon>Eurotiomycetidae</taxon>
        <taxon>Eurotiales</taxon>
        <taxon>Thermoascaceae</taxon>
        <taxon>Paecilomyces</taxon>
    </lineage>
</organism>
<keyword evidence="3" id="KW-0479">Metal-binding</keyword>
<dbReference type="PANTHER" id="PTHR43447">
    <property type="entry name" value="ALPHA-AMYLASE"/>
    <property type="match status" value="1"/>
</dbReference>
<dbReference type="Gene3D" id="2.40.30.140">
    <property type="match status" value="1"/>
</dbReference>
<dbReference type="InterPro" id="IPR015237">
    <property type="entry name" value="Alpha-amylase_C_pro"/>
</dbReference>
<dbReference type="EMBL" id="JAVDPF010000027">
    <property type="protein sequence ID" value="KAL1871521.1"/>
    <property type="molecule type" value="Genomic_DNA"/>
</dbReference>
<comment type="cofactor">
    <cofactor evidence="1">
        <name>Ca(2+)</name>
        <dbReference type="ChEBI" id="CHEBI:29108"/>
    </cofactor>
</comment>
<dbReference type="SUPFAM" id="SSF51445">
    <property type="entry name" value="(Trans)glycosidases"/>
    <property type="match status" value="1"/>
</dbReference>
<protein>
    <recommendedName>
        <fullName evidence="7">Glycosyl hydrolase family 13 catalytic domain-containing protein</fullName>
    </recommendedName>
</protein>
<dbReference type="CDD" id="cd11318">
    <property type="entry name" value="AmyAc_bac_fung_AmyA"/>
    <property type="match status" value="1"/>
</dbReference>
<comment type="similarity">
    <text evidence="2">Belongs to the glycosyl hydrolase 13 family.</text>
</comment>
<dbReference type="SUPFAM" id="SSF51011">
    <property type="entry name" value="Glycosyl hydrolase domain"/>
    <property type="match status" value="1"/>
</dbReference>
<dbReference type="Pfam" id="PF09154">
    <property type="entry name" value="Alpha-amy_C_pro"/>
    <property type="match status" value="1"/>
</dbReference>
<accession>A0ABR3X6G7</accession>
<dbReference type="NCBIfam" id="NF006969">
    <property type="entry name" value="PRK09441.1-2"/>
    <property type="match status" value="1"/>
</dbReference>
<dbReference type="InterPro" id="IPR013780">
    <property type="entry name" value="Glyco_hydro_b"/>
</dbReference>
<evidence type="ECO:0000256" key="2">
    <source>
        <dbReference type="ARBA" id="ARBA00008061"/>
    </source>
</evidence>
<evidence type="ECO:0000313" key="9">
    <source>
        <dbReference type="Proteomes" id="UP001583193"/>
    </source>
</evidence>
<evidence type="ECO:0000256" key="6">
    <source>
        <dbReference type="ARBA" id="ARBA00023295"/>
    </source>
</evidence>
<gene>
    <name evidence="8" type="ORF">Plec18167_007081</name>
</gene>
<evidence type="ECO:0000256" key="5">
    <source>
        <dbReference type="ARBA" id="ARBA00023277"/>
    </source>
</evidence>
<sequence>MRTLFCCGTTRKKSKWEEIEHEAERLELLPSWDTPDNVLMMQAFEWHVPADQRHWRRLDKVLPDLKDVGVDIIWLPPGCKAMSPSTNGYDIYDLYDLGEFDQKGSRATKWGTKEELLALSLTAQKLGIGIYWDAVLNHKAAADYTERFKAVKVDPQGMLDALFVTAFVPQDTDRLFSERNIELSKPEEIEGWVGYEFPGRGEKYSSMKYHWYHFSGIDYNALENKNAIYKIAGPGKKWAQDVSKENGNYDYLMFADLDYSNEDVRQDVLHWGEWIGHQLPLSGMRLDAAKHYSSRFQREFVEHMKRTVGAEWTFIGEYWKGSAGELLDYLQRMDRQVSVFDVPLVYRLSRFSQTEGADLRRIFDETLVRYEPQHAVTFVANHDTLTNKQPGQCLEAPITAYFKPLAYALILLRREGQPCIFYGDLYGIKGGPNSPLPPSCGGRLPHLALARKLYAYGEQRDYFDLRNCIGFVRYGNLRHPSGLACVLSNGAASTKRMFVGKQHAGERWTDVLEWNSETVVIDNQGYGVFPVLAMSVSVWVNQRADGRDRFGHFDTNIYKY</sequence>
<dbReference type="Proteomes" id="UP001583193">
    <property type="component" value="Unassembled WGS sequence"/>
</dbReference>
<evidence type="ECO:0000313" key="8">
    <source>
        <dbReference type="EMBL" id="KAL1871521.1"/>
    </source>
</evidence>
<dbReference type="SMART" id="SM00642">
    <property type="entry name" value="Aamy"/>
    <property type="match status" value="1"/>
</dbReference>
<keyword evidence="6" id="KW-0326">Glycosidase</keyword>
<dbReference type="PIRSF" id="PIRSF001021">
    <property type="entry name" value="Alph-amls_thrmst"/>
    <property type="match status" value="1"/>
</dbReference>
<dbReference type="Pfam" id="PF00128">
    <property type="entry name" value="Alpha-amylase"/>
    <property type="match status" value="1"/>
</dbReference>
<evidence type="ECO:0000256" key="3">
    <source>
        <dbReference type="ARBA" id="ARBA00022723"/>
    </source>
</evidence>
<proteinExistence type="inferred from homology"/>
<dbReference type="Gene3D" id="2.60.40.1180">
    <property type="entry name" value="Golgi alpha-mannosidase II"/>
    <property type="match status" value="1"/>
</dbReference>
<feature type="domain" description="Glycosyl hydrolase family 13 catalytic" evidence="7">
    <location>
        <begin position="38"/>
        <end position="464"/>
    </location>
</feature>
<reference evidence="8 9" key="1">
    <citation type="journal article" date="2024" name="IMA Fungus">
        <title>IMA Genome - F19 : A genome assembly and annotation guide to empower mycologists, including annotated draft genome sequences of Ceratocystis pirilliformis, Diaporthe australafricana, Fusarium ophioides, Paecilomyces lecythidis, and Sporothrix stenoceras.</title>
        <authorList>
            <person name="Aylward J."/>
            <person name="Wilson A.M."/>
            <person name="Visagie C.M."/>
            <person name="Spraker J."/>
            <person name="Barnes I."/>
            <person name="Buitendag C."/>
            <person name="Ceriani C."/>
            <person name="Del Mar Angel L."/>
            <person name="du Plessis D."/>
            <person name="Fuchs T."/>
            <person name="Gasser K."/>
            <person name="Kramer D."/>
            <person name="Li W."/>
            <person name="Munsamy K."/>
            <person name="Piso A."/>
            <person name="Price J.L."/>
            <person name="Sonnekus B."/>
            <person name="Thomas C."/>
            <person name="van der Nest A."/>
            <person name="van Dijk A."/>
            <person name="van Heerden A."/>
            <person name="van Vuuren N."/>
            <person name="Yilmaz N."/>
            <person name="Duong T.A."/>
            <person name="van der Merwe N.A."/>
            <person name="Wingfield M.J."/>
            <person name="Wingfield B.D."/>
        </authorList>
    </citation>
    <scope>NUCLEOTIDE SEQUENCE [LARGE SCALE GENOMIC DNA]</scope>
    <source>
        <strain evidence="8 9">CMW 18167</strain>
    </source>
</reference>
<dbReference type="Gene3D" id="3.20.20.80">
    <property type="entry name" value="Glycosidases"/>
    <property type="match status" value="1"/>
</dbReference>
<evidence type="ECO:0000256" key="1">
    <source>
        <dbReference type="ARBA" id="ARBA00001913"/>
    </source>
</evidence>
<comment type="caution">
    <text evidence="8">The sequence shown here is derived from an EMBL/GenBank/DDBJ whole genome shotgun (WGS) entry which is preliminary data.</text>
</comment>
<dbReference type="InterPro" id="IPR013776">
    <property type="entry name" value="A-amylase_thermo"/>
</dbReference>
<dbReference type="InterPro" id="IPR017853">
    <property type="entry name" value="GH"/>
</dbReference>
<evidence type="ECO:0000256" key="4">
    <source>
        <dbReference type="ARBA" id="ARBA00022801"/>
    </source>
</evidence>
<keyword evidence="5" id="KW-0119">Carbohydrate metabolism</keyword>
<dbReference type="NCBIfam" id="NF006968">
    <property type="entry name" value="PRK09441.1-1"/>
    <property type="match status" value="1"/>
</dbReference>
<keyword evidence="9" id="KW-1185">Reference proteome</keyword>